<evidence type="ECO:0000313" key="12">
    <source>
        <dbReference type="Proteomes" id="UP000809789"/>
    </source>
</evidence>
<feature type="transmembrane region" description="Helical" evidence="9">
    <location>
        <begin position="343"/>
        <end position="372"/>
    </location>
</feature>
<dbReference type="EMBL" id="JAESVG020000006">
    <property type="protein sequence ID" value="KAG8626260.1"/>
    <property type="molecule type" value="Genomic_DNA"/>
</dbReference>
<feature type="region of interest" description="Disordered" evidence="8">
    <location>
        <begin position="149"/>
        <end position="191"/>
    </location>
</feature>
<dbReference type="PANTHER" id="PTHR31595:SF57">
    <property type="entry name" value="OS04G0481900 PROTEIN"/>
    <property type="match status" value="1"/>
</dbReference>
<dbReference type="AlphaFoldDB" id="A0A8K0L2I6"/>
<dbReference type="OrthoDB" id="1077582at2759"/>
<feature type="transmembrane region" description="Helical" evidence="9">
    <location>
        <begin position="71"/>
        <end position="88"/>
    </location>
</feature>
<dbReference type="GO" id="GO:0006629">
    <property type="term" value="P:lipid metabolic process"/>
    <property type="evidence" value="ECO:0007669"/>
    <property type="project" value="InterPro"/>
</dbReference>
<dbReference type="GO" id="GO:0008374">
    <property type="term" value="F:O-acyltransferase activity"/>
    <property type="evidence" value="ECO:0007669"/>
    <property type="project" value="InterPro"/>
</dbReference>
<keyword evidence="4" id="KW-0808">Transferase</keyword>
<sequence>MYDINSLRELYTYAMLMEPRPGLHPIPGTIPLTLESMLLPPVIYYLALLFLPPPPPEAIDTPAVKLLRNSLALLAGFLFFCLPLAYHVPQSIGLTYQLGLVGLYGGARVLDAFFLSPYLFKHIPRRVRYRHEPRVETPMFEGFRDARKHFPDKAGNKTRLTNGHSKTASSAPKAPADGSISTSSAKAAASGSQSRAISASDMLDNVYRRGPLPTLDESYFMLTKTLSGPSPQPVTEHAISEDGWPHTFLDRASWALELELSMRGVGFSWNTSDVRHTRKTWLPTVQNRLHSICVHVVPILAVCFVIIRTTYIRYLQDADDVAWTPGSGPISLFDTRLNIPQQLLLTAALGAFLMAAFSFAHSAFAIVCSPLAPSPLAYFPPLYTTRIWNIRSVRGFWSYGWHRLFARFFLVYGVWPGEWIERMLTGKRADERADVGKVLGGFLSSAFCHSFAVRGVLGGEWSRATGEAKFFAINGFAVVFEEVIWRLVMPRRKKSGGGLARWYDGWIGRVWWITVLLASGRNFARGWVAAGLTREMSGM</sequence>
<dbReference type="InterPro" id="IPR032805">
    <property type="entry name" value="Wax_synthase_dom"/>
</dbReference>
<gene>
    <name evidence="11" type="ORF">KVT40_005205</name>
</gene>
<comment type="pathway">
    <text evidence="2">Secondary metabolite biosynthesis.</text>
</comment>
<keyword evidence="6 9" id="KW-1133">Transmembrane helix</keyword>
<name>A0A8K0L2I6_9PEZI</name>
<feature type="compositionally biased region" description="Low complexity" evidence="8">
    <location>
        <begin position="165"/>
        <end position="191"/>
    </location>
</feature>
<comment type="caution">
    <text evidence="11">The sequence shown here is derived from an EMBL/GenBank/DDBJ whole genome shotgun (WGS) entry which is preliminary data.</text>
</comment>
<evidence type="ECO:0000256" key="4">
    <source>
        <dbReference type="ARBA" id="ARBA00022679"/>
    </source>
</evidence>
<feature type="domain" description="Wax synthase" evidence="10">
    <location>
        <begin position="383"/>
        <end position="471"/>
    </location>
</feature>
<reference evidence="11" key="1">
    <citation type="submission" date="2021-07" db="EMBL/GenBank/DDBJ databases">
        <title>Elsinoe batatas strain:CRI-CJ2 Genome sequencing and assembly.</title>
        <authorList>
            <person name="Huang L."/>
        </authorList>
    </citation>
    <scope>NUCLEOTIDE SEQUENCE</scope>
    <source>
        <strain evidence="11">CRI-CJ2</strain>
    </source>
</reference>
<protein>
    <recommendedName>
        <fullName evidence="10">Wax synthase domain-containing protein</fullName>
    </recommendedName>
</protein>
<evidence type="ECO:0000313" key="11">
    <source>
        <dbReference type="EMBL" id="KAG8626260.1"/>
    </source>
</evidence>
<feature type="transmembrane region" description="Helical" evidence="9">
    <location>
        <begin position="94"/>
        <end position="120"/>
    </location>
</feature>
<evidence type="ECO:0000256" key="3">
    <source>
        <dbReference type="ARBA" id="ARBA00007282"/>
    </source>
</evidence>
<evidence type="ECO:0000259" key="10">
    <source>
        <dbReference type="Pfam" id="PF13813"/>
    </source>
</evidence>
<evidence type="ECO:0000256" key="8">
    <source>
        <dbReference type="SAM" id="MobiDB-lite"/>
    </source>
</evidence>
<dbReference type="InterPro" id="IPR044851">
    <property type="entry name" value="Wax_synthase"/>
</dbReference>
<dbReference type="GO" id="GO:0016020">
    <property type="term" value="C:membrane"/>
    <property type="evidence" value="ECO:0007669"/>
    <property type="project" value="UniProtKB-SubCell"/>
</dbReference>
<evidence type="ECO:0000256" key="9">
    <source>
        <dbReference type="SAM" id="Phobius"/>
    </source>
</evidence>
<organism evidence="11 12">
    <name type="scientific">Elsinoe batatas</name>
    <dbReference type="NCBI Taxonomy" id="2601811"/>
    <lineage>
        <taxon>Eukaryota</taxon>
        <taxon>Fungi</taxon>
        <taxon>Dikarya</taxon>
        <taxon>Ascomycota</taxon>
        <taxon>Pezizomycotina</taxon>
        <taxon>Dothideomycetes</taxon>
        <taxon>Dothideomycetidae</taxon>
        <taxon>Myriangiales</taxon>
        <taxon>Elsinoaceae</taxon>
        <taxon>Elsinoe</taxon>
    </lineage>
</organism>
<evidence type="ECO:0000256" key="1">
    <source>
        <dbReference type="ARBA" id="ARBA00004141"/>
    </source>
</evidence>
<comment type="subcellular location">
    <subcellularLocation>
        <location evidence="1">Membrane</location>
        <topology evidence="1">Multi-pass membrane protein</topology>
    </subcellularLocation>
</comment>
<accession>A0A8K0L2I6</accession>
<dbReference type="Proteomes" id="UP000809789">
    <property type="component" value="Unassembled WGS sequence"/>
</dbReference>
<evidence type="ECO:0000256" key="6">
    <source>
        <dbReference type="ARBA" id="ARBA00022989"/>
    </source>
</evidence>
<proteinExistence type="inferred from homology"/>
<dbReference type="PANTHER" id="PTHR31595">
    <property type="entry name" value="LONG-CHAIN-ALCOHOL O-FATTY-ACYLTRANSFERASE 3-RELATED"/>
    <property type="match status" value="1"/>
</dbReference>
<keyword evidence="7 9" id="KW-0472">Membrane</keyword>
<comment type="similarity">
    <text evidence="3">Belongs to the wax synthase family.</text>
</comment>
<dbReference type="Pfam" id="PF13813">
    <property type="entry name" value="MBOAT_2"/>
    <property type="match status" value="1"/>
</dbReference>
<evidence type="ECO:0000256" key="5">
    <source>
        <dbReference type="ARBA" id="ARBA00022692"/>
    </source>
</evidence>
<keyword evidence="5 9" id="KW-0812">Transmembrane</keyword>
<evidence type="ECO:0000256" key="7">
    <source>
        <dbReference type="ARBA" id="ARBA00023136"/>
    </source>
</evidence>
<keyword evidence="12" id="KW-1185">Reference proteome</keyword>
<evidence type="ECO:0000256" key="2">
    <source>
        <dbReference type="ARBA" id="ARBA00005179"/>
    </source>
</evidence>